<dbReference type="SUPFAM" id="SSF49785">
    <property type="entry name" value="Galactose-binding domain-like"/>
    <property type="match status" value="1"/>
</dbReference>
<dbReference type="Gene3D" id="2.60.120.260">
    <property type="entry name" value="Galactose-binding domain-like"/>
    <property type="match status" value="2"/>
</dbReference>
<dbReference type="EC" id="3.2.1.89" evidence="9"/>
<dbReference type="Pfam" id="PF07745">
    <property type="entry name" value="Glyco_hydro_53"/>
    <property type="match status" value="1"/>
</dbReference>
<evidence type="ECO:0000256" key="9">
    <source>
        <dbReference type="RuleBase" id="RU361192"/>
    </source>
</evidence>
<keyword evidence="4" id="KW-0964">Secreted</keyword>
<evidence type="ECO:0000256" key="5">
    <source>
        <dbReference type="ARBA" id="ARBA00022729"/>
    </source>
</evidence>
<dbReference type="Gene3D" id="3.20.20.80">
    <property type="entry name" value="Glycosidases"/>
    <property type="match status" value="1"/>
</dbReference>
<dbReference type="Pfam" id="PF00746">
    <property type="entry name" value="Gram_pos_anchor"/>
    <property type="match status" value="1"/>
</dbReference>
<evidence type="ECO:0000259" key="13">
    <source>
        <dbReference type="Pfam" id="PF07532"/>
    </source>
</evidence>
<evidence type="ECO:0000256" key="3">
    <source>
        <dbReference type="ARBA" id="ARBA00022512"/>
    </source>
</evidence>
<comment type="caution">
    <text evidence="14">The sequence shown here is derived from an EMBL/GenBank/DDBJ whole genome shotgun (WGS) entry which is preliminary data.</text>
</comment>
<dbReference type="Pfam" id="PF07532">
    <property type="entry name" value="Big_4"/>
    <property type="match status" value="1"/>
</dbReference>
<feature type="region of interest" description="Disordered" evidence="10">
    <location>
        <begin position="819"/>
        <end position="889"/>
    </location>
</feature>
<dbReference type="PANTHER" id="PTHR34983:SF2">
    <property type="entry name" value="ENDO-BETA-1,4-GALACTANASE"/>
    <property type="match status" value="1"/>
</dbReference>
<feature type="compositionally biased region" description="Acidic residues" evidence="10">
    <location>
        <begin position="819"/>
        <end position="831"/>
    </location>
</feature>
<evidence type="ECO:0000256" key="10">
    <source>
        <dbReference type="SAM" id="MobiDB-lite"/>
    </source>
</evidence>
<comment type="catalytic activity">
    <reaction evidence="9">
        <text>The enzyme specifically hydrolyzes (1-&gt;4)-beta-D-galactosidic linkages in type I arabinogalactans.</text>
        <dbReference type="EC" id="3.2.1.89"/>
    </reaction>
</comment>
<keyword evidence="11" id="KW-0472">Membrane</keyword>
<dbReference type="InterPro" id="IPR017853">
    <property type="entry name" value="GH"/>
</dbReference>
<feature type="domain" description="Gram-positive cocci surface proteins LPxTG" evidence="12">
    <location>
        <begin position="891"/>
        <end position="925"/>
    </location>
</feature>
<evidence type="ECO:0000256" key="6">
    <source>
        <dbReference type="ARBA" id="ARBA00022801"/>
    </source>
</evidence>
<keyword evidence="8 9" id="KW-0326">Glycosidase</keyword>
<evidence type="ECO:0000313" key="14">
    <source>
        <dbReference type="EMBL" id="MDQ0230868.1"/>
    </source>
</evidence>
<keyword evidence="11" id="KW-0812">Transmembrane</keyword>
<dbReference type="SUPFAM" id="SSF51445">
    <property type="entry name" value="(Trans)glycosidases"/>
    <property type="match status" value="1"/>
</dbReference>
<gene>
    <name evidence="14" type="ORF">J2S19_002125</name>
</gene>
<keyword evidence="6 9" id="KW-0378">Hydrolase</keyword>
<evidence type="ECO:0000256" key="4">
    <source>
        <dbReference type="ARBA" id="ARBA00022525"/>
    </source>
</evidence>
<dbReference type="InterPro" id="IPR008979">
    <property type="entry name" value="Galactose-bd-like_sf"/>
</dbReference>
<keyword evidence="15" id="KW-1185">Reference proteome</keyword>
<dbReference type="InterPro" id="IPR011683">
    <property type="entry name" value="Glyco_hydro_53"/>
</dbReference>
<keyword evidence="11" id="KW-1133">Transmembrane helix</keyword>
<sequence length="927" mass="102002">MKMYVLNKRVMHVLVVMIILIGSFVIHNPSSYAIENTSPITNGGFESDFWDDNTWQIEGSDEIEIHHFQYATDEWITSDEGLSAMKYWIKDSAKTTENLSIKQTIPNIASGQYELSVRAMGGVDNEAATVSLFAGNEQGTATSTTGYNEWQTITLNFEVNEDTSDLAIGATINGDANAWGYLDQVRLTSLNESEPQPVDAEIFVERVDGLDEGFIKGVDVSSIISLEDSGVSFYNFEGEKQDIFTTLKDAGVNYTRIRIWNDPYDSNGNGYGGGNNDLAKAIEIGKRATENGMKVLVDFHYSDFWADPAKQQAPKAWQTLSFDEKRAEVYNYTKDSLQALIDEGIDIGMVQVGNETTGGFIGETNWGKMSQLFNEGSRAIRDIDKDILVALHFTNPEKSGSYKSIAKTLHDNQVDYDIFASSYYPFWHGTLDNLTSVLKHVADTYGKKVMVAETSYTYTGEDGDGHENTAPKDSGQTLNYPISVQGQATAVRDVIEAVANVGEAGLGVFYWEPAWIPVGDASELEKNKQIWEEFGSGWATSYATEYDPEDAGHWYGGSAVDNQALFDFNGSPLASLNVFKYVNTGAKAPLSIEEIQAVKVSGNVGDKITLPNTVIVKYNDGTEGKVPVNWDQVMLEQAIAKGIGQYIIEGTVEGGQKVNAELEIKPKNLLKNPSFEDADRSMWDIFYENGLEPHTDFEKIAANAKTGDYSLHYYSDDNVGFKVEQTITGLEPGYYHLSMFIQGGDAKDSTMYLYANTNEQEYKADTSVKGWVNWNHPSINEILVLDGTLTIGASIKANPGAWGSLDDFNLYLAKPYVPENDDVNPEEEDEGMKDHPADINDGEQEQSEGTKNADGEKGNTDINPQLDANDEGNGASITNPSGENKSAQVVGKQLPNTATSTYNLLLLGLLIGGIGIIYLLSRKRQAE</sequence>
<evidence type="ECO:0000256" key="1">
    <source>
        <dbReference type="ARBA" id="ARBA00004168"/>
    </source>
</evidence>
<dbReference type="InterPro" id="IPR019931">
    <property type="entry name" value="LPXTG_anchor"/>
</dbReference>
<keyword evidence="7" id="KW-0572">Peptidoglycan-anchor</keyword>
<dbReference type="EMBL" id="JAUSUD010000008">
    <property type="protein sequence ID" value="MDQ0230868.1"/>
    <property type="molecule type" value="Genomic_DNA"/>
</dbReference>
<feature type="compositionally biased region" description="Polar residues" evidence="10">
    <location>
        <begin position="875"/>
        <end position="887"/>
    </location>
</feature>
<evidence type="ECO:0000313" key="15">
    <source>
        <dbReference type="Proteomes" id="UP001234495"/>
    </source>
</evidence>
<keyword evidence="3" id="KW-0134">Cell wall</keyword>
<comment type="similarity">
    <text evidence="2 9">Belongs to the glycosyl hydrolase 53 family.</text>
</comment>
<comment type="subcellular location">
    <subcellularLocation>
        <location evidence="1">Secreted</location>
        <location evidence="1">Cell wall</location>
        <topology evidence="1">Peptidoglycan-anchor</topology>
    </subcellularLocation>
</comment>
<name>A0ABT9ZH55_9BACI</name>
<evidence type="ECO:0000256" key="8">
    <source>
        <dbReference type="ARBA" id="ARBA00023295"/>
    </source>
</evidence>
<feature type="domain" description="Bacterial Ig-like" evidence="13">
    <location>
        <begin position="595"/>
        <end position="654"/>
    </location>
</feature>
<evidence type="ECO:0000256" key="7">
    <source>
        <dbReference type="ARBA" id="ARBA00023088"/>
    </source>
</evidence>
<keyword evidence="5" id="KW-0732">Signal</keyword>
<dbReference type="NCBIfam" id="TIGR01167">
    <property type="entry name" value="LPXTG_anchor"/>
    <property type="match status" value="1"/>
</dbReference>
<dbReference type="GO" id="GO:0031218">
    <property type="term" value="F:arabinogalactan endo-1,4-beta-galactosidase activity"/>
    <property type="evidence" value="ECO:0007669"/>
    <property type="project" value="UniProtKB-EC"/>
</dbReference>
<feature type="transmembrane region" description="Helical" evidence="11">
    <location>
        <begin position="902"/>
        <end position="921"/>
    </location>
</feature>
<dbReference type="RefSeq" id="WP_307340938.1">
    <property type="nucleotide sequence ID" value="NZ_JAUSUD010000008.1"/>
</dbReference>
<evidence type="ECO:0000256" key="2">
    <source>
        <dbReference type="ARBA" id="ARBA00010687"/>
    </source>
</evidence>
<evidence type="ECO:0000256" key="11">
    <source>
        <dbReference type="SAM" id="Phobius"/>
    </source>
</evidence>
<dbReference type="InterPro" id="IPR011081">
    <property type="entry name" value="Big_4"/>
</dbReference>
<reference evidence="14 15" key="1">
    <citation type="submission" date="2023-07" db="EMBL/GenBank/DDBJ databases">
        <title>Genomic Encyclopedia of Type Strains, Phase IV (KMG-IV): sequencing the most valuable type-strain genomes for metagenomic binning, comparative biology and taxonomic classification.</title>
        <authorList>
            <person name="Goeker M."/>
        </authorList>
    </citation>
    <scope>NUCLEOTIDE SEQUENCE [LARGE SCALE GENOMIC DNA]</scope>
    <source>
        <strain evidence="14 15">DSM 29005</strain>
    </source>
</reference>
<organism evidence="14 15">
    <name type="scientific">Metabacillus malikii</name>
    <dbReference type="NCBI Taxonomy" id="1504265"/>
    <lineage>
        <taxon>Bacteria</taxon>
        <taxon>Bacillati</taxon>
        <taxon>Bacillota</taxon>
        <taxon>Bacilli</taxon>
        <taxon>Bacillales</taxon>
        <taxon>Bacillaceae</taxon>
        <taxon>Metabacillus</taxon>
    </lineage>
</organism>
<protein>
    <recommendedName>
        <fullName evidence="9">Arabinogalactan endo-beta-1,4-galactanase</fullName>
        <ecNumber evidence="9">3.2.1.89</ecNumber>
    </recommendedName>
</protein>
<evidence type="ECO:0000259" key="12">
    <source>
        <dbReference type="Pfam" id="PF00746"/>
    </source>
</evidence>
<dbReference type="PANTHER" id="PTHR34983">
    <property type="entry name" value="ARABINOGALACTAN ENDO-BETA-1,4-GALACTANASE A"/>
    <property type="match status" value="1"/>
</dbReference>
<dbReference type="Proteomes" id="UP001234495">
    <property type="component" value="Unassembled WGS sequence"/>
</dbReference>
<accession>A0ABT9ZH55</accession>
<proteinExistence type="inferred from homology"/>